<dbReference type="Gene3D" id="3.90.550.10">
    <property type="entry name" value="Spore Coat Polysaccharide Biosynthesis Protein SpsA, Chain A"/>
    <property type="match status" value="1"/>
</dbReference>
<dbReference type="AlphaFoldDB" id="A0A1I0VVA9"/>
<evidence type="ECO:0000259" key="3">
    <source>
        <dbReference type="Pfam" id="PF00483"/>
    </source>
</evidence>
<protein>
    <submittedName>
        <fullName evidence="4">CTP:phosphocholine cytidylyltransferase</fullName>
    </submittedName>
</protein>
<reference evidence="4 5" key="1">
    <citation type="submission" date="2016-10" db="EMBL/GenBank/DDBJ databases">
        <authorList>
            <person name="de Groot N.N."/>
        </authorList>
    </citation>
    <scope>NUCLEOTIDE SEQUENCE [LARGE SCALE GENOMIC DNA]</scope>
    <source>
        <strain evidence="4 5">DSM 12271</strain>
    </source>
</reference>
<keyword evidence="2 4" id="KW-0548">Nucleotidyltransferase</keyword>
<sequence>MKAILLAAGMGTRLRPLTLETPKSLVKVNGKPMLERQVEYLREVGVEEIIVLTGYLNEKFEYLKEKYGVKLVHNDKYNVYNNIYTMYLVRDYLKDSYVIDADVYLHKNIFKEKVEDSTYFSGYKEGFKGEWILKFDENNKVYDIEVGDGDGYILCGISYWSERDGALIKERLESVIDGGSFTNLYWDDIVKDNLKDLNVYIEKIDSTASYEIDSLDELREVEELLAKGSI</sequence>
<dbReference type="GO" id="GO:0016779">
    <property type="term" value="F:nucleotidyltransferase activity"/>
    <property type="evidence" value="ECO:0007669"/>
    <property type="project" value="UniProtKB-KW"/>
</dbReference>
<evidence type="ECO:0000256" key="2">
    <source>
        <dbReference type="ARBA" id="ARBA00022695"/>
    </source>
</evidence>
<keyword evidence="1 4" id="KW-0808">Transferase</keyword>
<proteinExistence type="predicted"/>
<dbReference type="STRING" id="84698.SAMN04488528_100359"/>
<dbReference type="RefSeq" id="WP_090038583.1">
    <property type="nucleotide sequence ID" value="NZ_FOKI01000003.1"/>
</dbReference>
<gene>
    <name evidence="4" type="ORF">SAMN04488528_100359</name>
</gene>
<dbReference type="InterPro" id="IPR017189">
    <property type="entry name" value="CTP-phospocholine_CTT"/>
</dbReference>
<dbReference type="EMBL" id="FOKI01000003">
    <property type="protein sequence ID" value="SFA80311.1"/>
    <property type="molecule type" value="Genomic_DNA"/>
</dbReference>
<accession>A0A1I0VVA9</accession>
<dbReference type="OrthoDB" id="9803871at2"/>
<organism evidence="4 5">
    <name type="scientific">Clostridium frigidicarnis</name>
    <dbReference type="NCBI Taxonomy" id="84698"/>
    <lineage>
        <taxon>Bacteria</taxon>
        <taxon>Bacillati</taxon>
        <taxon>Bacillota</taxon>
        <taxon>Clostridia</taxon>
        <taxon>Eubacteriales</taxon>
        <taxon>Clostridiaceae</taxon>
        <taxon>Clostridium</taxon>
    </lineage>
</organism>
<evidence type="ECO:0000313" key="4">
    <source>
        <dbReference type="EMBL" id="SFA80311.1"/>
    </source>
</evidence>
<evidence type="ECO:0000256" key="1">
    <source>
        <dbReference type="ARBA" id="ARBA00022679"/>
    </source>
</evidence>
<evidence type="ECO:0000313" key="5">
    <source>
        <dbReference type="Proteomes" id="UP000198619"/>
    </source>
</evidence>
<dbReference type="SUPFAM" id="SSF53448">
    <property type="entry name" value="Nucleotide-diphospho-sugar transferases"/>
    <property type="match status" value="1"/>
</dbReference>
<dbReference type="InterPro" id="IPR005835">
    <property type="entry name" value="NTP_transferase_dom"/>
</dbReference>
<dbReference type="PIRSF" id="PIRSF037382">
    <property type="entry name" value="CCT_LicC"/>
    <property type="match status" value="1"/>
</dbReference>
<dbReference type="Pfam" id="PF00483">
    <property type="entry name" value="NTP_transferase"/>
    <property type="match status" value="1"/>
</dbReference>
<feature type="domain" description="Nucleotidyl transferase" evidence="3">
    <location>
        <begin position="2"/>
        <end position="97"/>
    </location>
</feature>
<dbReference type="CDD" id="cd02523">
    <property type="entry name" value="PC_cytidylyltransferase"/>
    <property type="match status" value="1"/>
</dbReference>
<dbReference type="PANTHER" id="PTHR43584:SF5">
    <property type="entry name" value="PROTEIN LICC"/>
    <property type="match status" value="1"/>
</dbReference>
<dbReference type="InterPro" id="IPR050065">
    <property type="entry name" value="GlmU-like"/>
</dbReference>
<dbReference type="PANTHER" id="PTHR43584">
    <property type="entry name" value="NUCLEOTIDYL TRANSFERASE"/>
    <property type="match status" value="1"/>
</dbReference>
<keyword evidence="5" id="KW-1185">Reference proteome</keyword>
<name>A0A1I0VVA9_9CLOT</name>
<dbReference type="Proteomes" id="UP000198619">
    <property type="component" value="Unassembled WGS sequence"/>
</dbReference>
<dbReference type="InterPro" id="IPR029044">
    <property type="entry name" value="Nucleotide-diphossugar_trans"/>
</dbReference>